<gene>
    <name evidence="2" type="ORF">IM880_13115</name>
</gene>
<dbReference type="InterPro" id="IPR000182">
    <property type="entry name" value="GNAT_dom"/>
</dbReference>
<proteinExistence type="predicted"/>
<dbReference type="CDD" id="cd04301">
    <property type="entry name" value="NAT_SF"/>
    <property type="match status" value="1"/>
</dbReference>
<dbReference type="EMBL" id="JAESHX010000060">
    <property type="protein sequence ID" value="MBW5893153.1"/>
    <property type="molecule type" value="Genomic_DNA"/>
</dbReference>
<dbReference type="GO" id="GO:0016747">
    <property type="term" value="F:acyltransferase activity, transferring groups other than amino-acyl groups"/>
    <property type="evidence" value="ECO:0007669"/>
    <property type="project" value="InterPro"/>
</dbReference>
<dbReference type="Pfam" id="PF00583">
    <property type="entry name" value="Acetyltransf_1"/>
    <property type="match status" value="1"/>
</dbReference>
<dbReference type="SUPFAM" id="SSF55729">
    <property type="entry name" value="Acyl-CoA N-acyltransferases (Nat)"/>
    <property type="match status" value="1"/>
</dbReference>
<dbReference type="InterPro" id="IPR016181">
    <property type="entry name" value="Acyl_CoA_acyltransferase"/>
</dbReference>
<accession>A0AAW4P1G9</accession>
<comment type="caution">
    <text evidence="2">The sequence shown here is derived from an EMBL/GenBank/DDBJ whole genome shotgun (WGS) entry which is preliminary data.</text>
</comment>
<dbReference type="Gene3D" id="3.40.630.30">
    <property type="match status" value="1"/>
</dbReference>
<dbReference type="AlphaFoldDB" id="A0AAW4P1G9"/>
<name>A0AAW4P1G9_9GAMM</name>
<dbReference type="RefSeq" id="WP_219679966.1">
    <property type="nucleotide sequence ID" value="NZ_JAESHX010000060.1"/>
</dbReference>
<evidence type="ECO:0000313" key="2">
    <source>
        <dbReference type="EMBL" id="MBW5893153.1"/>
    </source>
</evidence>
<evidence type="ECO:0000259" key="1">
    <source>
        <dbReference type="PROSITE" id="PS51186"/>
    </source>
</evidence>
<dbReference type="PROSITE" id="PS51186">
    <property type="entry name" value="GNAT"/>
    <property type="match status" value="1"/>
</dbReference>
<reference evidence="2" key="2">
    <citation type="submission" date="2021-01" db="EMBL/GenBank/DDBJ databases">
        <authorList>
            <person name="Vargas Peralta D."/>
        </authorList>
    </citation>
    <scope>NUCLEOTIDE SEQUENCE</scope>
    <source>
        <strain evidence="2">A3</strain>
    </source>
</reference>
<reference evidence="2" key="1">
    <citation type="journal article" date="2021" name="bioRxiv">
        <title>Identification of Pectobacterium species isolated from the soft rot of tetecho (Neobuxbaumia tetetzo), a columnar cactus, and associated metagenomics.</title>
        <authorList>
            <person name="Vargas-Peralta D."/>
            <person name="Narvaez-Barragan D.A."/>
            <person name="de Sandozequi A."/>
            <person name="Romero-Gutierrez M.F."/>
            <person name="Segovia L."/>
            <person name="Martinez-Anaya C."/>
            <person name="Alcaraz L.D."/>
            <person name="de la Torre Almaraz R."/>
        </authorList>
    </citation>
    <scope>NUCLEOTIDE SEQUENCE</scope>
    <source>
        <strain evidence="2">A3</strain>
    </source>
</reference>
<evidence type="ECO:0000313" key="3">
    <source>
        <dbReference type="Proteomes" id="UP000696310"/>
    </source>
</evidence>
<organism evidence="2 3">
    <name type="scientific">Pectobacterium polaris</name>
    <dbReference type="NCBI Taxonomy" id="2042057"/>
    <lineage>
        <taxon>Bacteria</taxon>
        <taxon>Pseudomonadati</taxon>
        <taxon>Pseudomonadota</taxon>
        <taxon>Gammaproteobacteria</taxon>
        <taxon>Enterobacterales</taxon>
        <taxon>Pectobacteriaceae</taxon>
        <taxon>Pectobacterium</taxon>
    </lineage>
</organism>
<sequence length="158" mass="18086">MLIKAAVLADAKELEEIYSSSFESNATFFPDDMEEEDDDGEEDFSFESAITMSNKTILGFWENARLIGGAVISQDVCETNLLERLFILPEKQGKGYGYRAWMEIEKMHPCGREWRLRTPTCLINNVYFYVNKCGFSIVRVEDMGNDGVGMYVFSKLVR</sequence>
<feature type="domain" description="N-acetyltransferase" evidence="1">
    <location>
        <begin position="1"/>
        <end position="158"/>
    </location>
</feature>
<protein>
    <submittedName>
        <fullName evidence="2">GNAT family N-acetyltransferase</fullName>
    </submittedName>
</protein>
<dbReference type="Proteomes" id="UP000696310">
    <property type="component" value="Unassembled WGS sequence"/>
</dbReference>